<feature type="compositionally biased region" description="Polar residues" evidence="1">
    <location>
        <begin position="15"/>
        <end position="26"/>
    </location>
</feature>
<protein>
    <recommendedName>
        <fullName evidence="2">MAP3K HisK-N-like globin domain-containing protein</fullName>
    </recommendedName>
</protein>
<feature type="compositionally biased region" description="Low complexity" evidence="1">
    <location>
        <begin position="325"/>
        <end position="335"/>
    </location>
</feature>
<feature type="region of interest" description="Disordered" evidence="1">
    <location>
        <begin position="325"/>
        <end position="357"/>
    </location>
</feature>
<dbReference type="STRING" id="139723.A0A182MFC3"/>
<sequence length="573" mass="64080">MVNTMVRVSSIPPLHSTSGAHTASRSMTERKNKHSFQLTPIKMPKMPNSVSSIGNIAETPSLEMDPAEQTSTAFQLNRRSSSGGLLSPEIDITTGTASKLPLAGEANESDGFYLLKKDSQRRQTLDKVLCHDVTKICELWLTKIEPDANQELAITRDHLEMLLNGLRKYIAEQRTDTLEQAIAQLKDLPNFNSIAIVQLHLALYAFQNTVITVLRSHNIKPHWMFALENLVKSAVHAGITILSPKLGANLAGNAPNDDEYDEEANDIAAPAVRTVLANGRPSQIAGNHGRDERDMIGGGYDCDYDVYDLAEGEDEPIDELDEQLTTTSGLGTGSTVRSNKPRARSHGADAASGTPLQKKTRWKTLREQMVALRAENLRLKEYLLESQKSYQSAFRAVLESGAFARCLTDQLVSLMERCLHEHATPDLGDGEDGTRRRSQLWNRMAPGGNSMQQPKTAQNATPEVDEDNDETVGDQRLAEWLQTQGIKRVESVQRILNEGFLYDDFLYELERNDLRRLGLKIGEELRIWNALKKHRRLYPPSKRTHPSDEMDGVQHWHHNSLNDDHTAAIDTIR</sequence>
<dbReference type="InterPro" id="IPR013761">
    <property type="entry name" value="SAM/pointed_sf"/>
</dbReference>
<dbReference type="EMBL" id="AXCM01001683">
    <property type="status" value="NOT_ANNOTATED_CDS"/>
    <property type="molecule type" value="Genomic_DNA"/>
</dbReference>
<keyword evidence="4" id="KW-1185">Reference proteome</keyword>
<dbReference type="InterPro" id="IPR046873">
    <property type="entry name" value="HisK-N-like"/>
</dbReference>
<organism evidence="3 4">
    <name type="scientific">Anopheles culicifacies</name>
    <dbReference type="NCBI Taxonomy" id="139723"/>
    <lineage>
        <taxon>Eukaryota</taxon>
        <taxon>Metazoa</taxon>
        <taxon>Ecdysozoa</taxon>
        <taxon>Arthropoda</taxon>
        <taxon>Hexapoda</taxon>
        <taxon>Insecta</taxon>
        <taxon>Pterygota</taxon>
        <taxon>Neoptera</taxon>
        <taxon>Endopterygota</taxon>
        <taxon>Diptera</taxon>
        <taxon>Nematocera</taxon>
        <taxon>Culicoidea</taxon>
        <taxon>Culicidae</taxon>
        <taxon>Anophelinae</taxon>
        <taxon>Anopheles</taxon>
        <taxon>culicifacies species complex</taxon>
    </lineage>
</organism>
<evidence type="ECO:0000313" key="3">
    <source>
        <dbReference type="EnsemblMetazoa" id="ACUA016930-PA"/>
    </source>
</evidence>
<dbReference type="SUPFAM" id="SSF47769">
    <property type="entry name" value="SAM/Pointed domain"/>
    <property type="match status" value="1"/>
</dbReference>
<dbReference type="Pfam" id="PF20302">
    <property type="entry name" value="HisK-N-like"/>
    <property type="match status" value="1"/>
</dbReference>
<dbReference type="EnsemblMetazoa" id="ACUA016930-RA">
    <property type="protein sequence ID" value="ACUA016930-PA"/>
    <property type="gene ID" value="ACUA016930"/>
</dbReference>
<dbReference type="AlphaFoldDB" id="A0A182MFC3"/>
<reference evidence="4" key="1">
    <citation type="submission" date="2013-09" db="EMBL/GenBank/DDBJ databases">
        <title>The Genome Sequence of Anopheles culicifacies species A.</title>
        <authorList>
            <consortium name="The Broad Institute Genomics Platform"/>
            <person name="Neafsey D.E."/>
            <person name="Besansky N."/>
            <person name="Howell P."/>
            <person name="Walton C."/>
            <person name="Young S.K."/>
            <person name="Zeng Q."/>
            <person name="Gargeya S."/>
            <person name="Fitzgerald M."/>
            <person name="Haas B."/>
            <person name="Abouelleil A."/>
            <person name="Allen A.W."/>
            <person name="Alvarado L."/>
            <person name="Arachchi H.M."/>
            <person name="Berlin A.M."/>
            <person name="Chapman S.B."/>
            <person name="Gainer-Dewar J."/>
            <person name="Goldberg J."/>
            <person name="Griggs A."/>
            <person name="Gujja S."/>
            <person name="Hansen M."/>
            <person name="Howarth C."/>
            <person name="Imamovic A."/>
            <person name="Ireland A."/>
            <person name="Larimer J."/>
            <person name="McCowan C."/>
            <person name="Murphy C."/>
            <person name="Pearson M."/>
            <person name="Poon T.W."/>
            <person name="Priest M."/>
            <person name="Roberts A."/>
            <person name="Saif S."/>
            <person name="Shea T."/>
            <person name="Sisk P."/>
            <person name="Sykes S."/>
            <person name="Wortman J."/>
            <person name="Nusbaum C."/>
            <person name="Birren B."/>
        </authorList>
    </citation>
    <scope>NUCLEOTIDE SEQUENCE [LARGE SCALE GENOMIC DNA]</scope>
    <source>
        <strain evidence="4">A-37</strain>
    </source>
</reference>
<feature type="compositionally biased region" description="Polar residues" evidence="1">
    <location>
        <begin position="449"/>
        <end position="461"/>
    </location>
</feature>
<name>A0A182MFC3_9DIPT</name>
<reference evidence="3" key="2">
    <citation type="submission" date="2020-05" db="UniProtKB">
        <authorList>
            <consortium name="EnsemblMetazoa"/>
        </authorList>
    </citation>
    <scope>IDENTIFICATION</scope>
    <source>
        <strain evidence="3">A-37</strain>
    </source>
</reference>
<dbReference type="VEuPathDB" id="VectorBase:ACUA016930"/>
<proteinExistence type="predicted"/>
<feature type="compositionally biased region" description="Low complexity" evidence="1">
    <location>
        <begin position="78"/>
        <end position="87"/>
    </location>
</feature>
<feature type="region of interest" description="Disordered" evidence="1">
    <location>
        <begin position="443"/>
        <end position="471"/>
    </location>
</feature>
<evidence type="ECO:0000256" key="1">
    <source>
        <dbReference type="SAM" id="MobiDB-lite"/>
    </source>
</evidence>
<dbReference type="Proteomes" id="UP000075883">
    <property type="component" value="Unassembled WGS sequence"/>
</dbReference>
<accession>A0A182MFC3</accession>
<evidence type="ECO:0000259" key="2">
    <source>
        <dbReference type="Pfam" id="PF20302"/>
    </source>
</evidence>
<feature type="region of interest" description="Disordered" evidence="1">
    <location>
        <begin position="69"/>
        <end position="90"/>
    </location>
</feature>
<evidence type="ECO:0000313" key="4">
    <source>
        <dbReference type="Proteomes" id="UP000075883"/>
    </source>
</evidence>
<feature type="domain" description="MAP3K HisK-N-like globin" evidence="2">
    <location>
        <begin position="113"/>
        <end position="244"/>
    </location>
</feature>
<feature type="region of interest" description="Disordered" evidence="1">
    <location>
        <begin position="1"/>
        <end position="32"/>
    </location>
</feature>